<proteinExistence type="predicted"/>
<gene>
    <name evidence="7" type="ORF">ACED39_15350</name>
</gene>
<dbReference type="Pfam" id="PF04357">
    <property type="entry name" value="TamB"/>
    <property type="match status" value="1"/>
</dbReference>
<evidence type="ECO:0000256" key="2">
    <source>
        <dbReference type="ARBA" id="ARBA00022692"/>
    </source>
</evidence>
<evidence type="ECO:0000259" key="6">
    <source>
        <dbReference type="Pfam" id="PF04357"/>
    </source>
</evidence>
<dbReference type="EMBL" id="JBGOOS010000023">
    <property type="protein sequence ID" value="MEZ8210154.1"/>
    <property type="molecule type" value="Genomic_DNA"/>
</dbReference>
<dbReference type="InterPro" id="IPR007452">
    <property type="entry name" value="TamB_C"/>
</dbReference>
<keyword evidence="4 5" id="KW-0472">Membrane</keyword>
<comment type="subcellular location">
    <subcellularLocation>
        <location evidence="1">Membrane</location>
        <topology evidence="1">Single-pass membrane protein</topology>
    </subcellularLocation>
</comment>
<accession>A0ABV4MKR7</accession>
<feature type="transmembrane region" description="Helical" evidence="5">
    <location>
        <begin position="12"/>
        <end position="32"/>
    </location>
</feature>
<comment type="caution">
    <text evidence="7">The sequence shown here is derived from an EMBL/GenBank/DDBJ whole genome shotgun (WGS) entry which is preliminary data.</text>
</comment>
<keyword evidence="3 5" id="KW-1133">Transmembrane helix</keyword>
<protein>
    <submittedName>
        <fullName evidence="7">Translocation/assembly module TamB domain-containing protein</fullName>
    </submittedName>
</protein>
<feature type="domain" description="Translocation and assembly module TamB C-terminal" evidence="6">
    <location>
        <begin position="921"/>
        <end position="1255"/>
    </location>
</feature>
<evidence type="ECO:0000256" key="3">
    <source>
        <dbReference type="ARBA" id="ARBA00022989"/>
    </source>
</evidence>
<name>A0ABV4MKR7_9VIBR</name>
<evidence type="ECO:0000313" key="8">
    <source>
        <dbReference type="Proteomes" id="UP001569151"/>
    </source>
</evidence>
<dbReference type="RefSeq" id="WP_371719504.1">
    <property type="nucleotide sequence ID" value="NZ_JBGOOF010000024.1"/>
</dbReference>
<evidence type="ECO:0000256" key="5">
    <source>
        <dbReference type="SAM" id="Phobius"/>
    </source>
</evidence>
<keyword evidence="2 5" id="KW-0812">Transmembrane</keyword>
<dbReference type="PANTHER" id="PTHR36985:SF1">
    <property type="entry name" value="TRANSLOCATION AND ASSEMBLY MODULE SUBUNIT TAMB"/>
    <property type="match status" value="1"/>
</dbReference>
<dbReference type="Proteomes" id="UP001569151">
    <property type="component" value="Unassembled WGS sequence"/>
</dbReference>
<reference evidence="7 8" key="1">
    <citation type="submission" date="2024-06" db="EMBL/GenBank/DDBJ databases">
        <authorList>
            <person name="Steensen K."/>
            <person name="Seneca J."/>
            <person name="Bartlau N."/>
            <person name="Yu A.X."/>
            <person name="Polz M.F."/>
        </authorList>
    </citation>
    <scope>NUCLEOTIDE SEQUENCE [LARGE SCALE GENOMIC DNA]</scope>
    <source>
        <strain evidence="7 8">1F146</strain>
    </source>
</reference>
<evidence type="ECO:0000313" key="7">
    <source>
        <dbReference type="EMBL" id="MEZ8210154.1"/>
    </source>
</evidence>
<sequence>MTRVVIKWSKWLSIALLILLLSVFIALGTLLFTNSGLKLVLWGAERFVPQLKVESSQGAIFPRFTLSNVAFKDEDLHLDAQLKSITLAVTATCLTEPSVCIDELAINGLSLSMPELPASSTTQEQTQDTELSKVTSPIPIKLNRLALNDIKLDILGNQISWDTFTSGAWFQGNRLRINKTKLITPVVRLAESETHTDEQVAQAQANQSHTPTEITLPEVELPLQIDIVRLDIHDFTLEQPTPIVVHHLGIVANANDSTVVVKTLELDMPEVTAQLKTNIELKGDYPLDLELEATVREEIAAGQAVSLKAAGSVANLELSAQLAGLAKAKIAATLAPLKPDLPFDITLTQGDVQWPLKGKGDYFASIKKLKSKGSLEGYSLDLNADLKGKQLPDVSLLLQGQGDLSHIALSQVDIATLGGNITGDVMADWQAPINWAANLTLAHIRPGLQWPEAEGDISGTISTTGNLTEQGGWQVDVPKLDIDGVLRQYPLNITGSVTAADSSGKNELSVQTPQLVLSHGPNSIEAKGQLDKQWRMDLAINFPDLVKTVPELKGRVVGDVSLRGDLQQPNVGLDLEARGIDWQQQAKLAKLSIKGNVTPLPAPSGQLAVKVTQVKYQDTVVDDASFNFQGSQQQHQLNLDLTSNIASTSLALTGSLTDNQDLIWQGKLERMQLSSEQGEWRLNQPTALGFEKATQQLAVAAHCWLQADSSLCLEQDVKVGRSGEAALALKQFDFNQIKAVIPEATQLQGQADAKVWAKWGPDIPPQVKATLELAKGQVIQNLETPLTLGWQSIVINAQLADNKLETDWLLDVTDNGDISGRATIPDVLIDDKQIDGQLKLTTFNLDFLAPIIGEFSKLKSSISTDLAINGPVMQPQVNGQFVVDDILLKGDISPVEVDSGRLTINFSGYEATLAAAIHTPDGKLEVAGDADWHDLQDWNTNVRVFAKELLVNVPPMVKIKVQPDMTIAVSPKLARIDGTIVLPWGRVVVEELPPSAIGVSKDQVILNDQLKPVETQSKVPFTVQSNINIKIGDDFQLSAFGLEGGLIGNLNVAQRDKGPFVTGEVNITDGSYRSFGQDLLIQEGKVLMNGPVDQPYLQITAIRNPDNTRDDVTAGVKVTGPVSEPTVTIFSEPAMAQANALSYLLRGQNIDGETGGNAMTTTLIGLSLAKSGRVVGEIGEAFGVQDLQLDTAGSGDDSQVTVSGYLLPGLKVKYGVGIFDSVGEFTVRYRLMQDLYVEAISGASNAVDLLYQFEFD</sequence>
<keyword evidence="8" id="KW-1185">Reference proteome</keyword>
<evidence type="ECO:0000256" key="4">
    <source>
        <dbReference type="ARBA" id="ARBA00023136"/>
    </source>
</evidence>
<organism evidence="7 8">
    <name type="scientific">Vibrio bivalvicida</name>
    <dbReference type="NCBI Taxonomy" id="1276888"/>
    <lineage>
        <taxon>Bacteria</taxon>
        <taxon>Pseudomonadati</taxon>
        <taxon>Pseudomonadota</taxon>
        <taxon>Gammaproteobacteria</taxon>
        <taxon>Vibrionales</taxon>
        <taxon>Vibrionaceae</taxon>
        <taxon>Vibrio</taxon>
        <taxon>Vibrio oreintalis group</taxon>
    </lineage>
</organism>
<evidence type="ECO:0000256" key="1">
    <source>
        <dbReference type="ARBA" id="ARBA00004167"/>
    </source>
</evidence>
<dbReference type="PANTHER" id="PTHR36985">
    <property type="entry name" value="TRANSLOCATION AND ASSEMBLY MODULE SUBUNIT TAMB"/>
    <property type="match status" value="1"/>
</dbReference>